<reference evidence="1" key="1">
    <citation type="journal article" date="2023" name="G3 (Bethesda)">
        <title>A reference genome for the long-term kleptoplast-retaining sea slug Elysia crispata morphotype clarki.</title>
        <authorList>
            <person name="Eastman K.E."/>
            <person name="Pendleton A.L."/>
            <person name="Shaikh M.A."/>
            <person name="Suttiyut T."/>
            <person name="Ogas R."/>
            <person name="Tomko P."/>
            <person name="Gavelis G."/>
            <person name="Widhalm J.R."/>
            <person name="Wisecaver J.H."/>
        </authorList>
    </citation>
    <scope>NUCLEOTIDE SEQUENCE</scope>
    <source>
        <strain evidence="1">ECLA1</strain>
    </source>
</reference>
<name>A0AAE0YAZ1_9GAST</name>
<accession>A0AAE0YAZ1</accession>
<evidence type="ECO:0000313" key="2">
    <source>
        <dbReference type="Proteomes" id="UP001283361"/>
    </source>
</evidence>
<evidence type="ECO:0000313" key="1">
    <source>
        <dbReference type="EMBL" id="KAK3738230.1"/>
    </source>
</evidence>
<keyword evidence="2" id="KW-1185">Reference proteome</keyword>
<proteinExistence type="predicted"/>
<gene>
    <name evidence="1" type="ORF">RRG08_039641</name>
</gene>
<dbReference type="EMBL" id="JAWDGP010006599">
    <property type="protein sequence ID" value="KAK3738230.1"/>
    <property type="molecule type" value="Genomic_DNA"/>
</dbReference>
<comment type="caution">
    <text evidence="1">The sequence shown here is derived from an EMBL/GenBank/DDBJ whole genome shotgun (WGS) entry which is preliminary data.</text>
</comment>
<dbReference type="Proteomes" id="UP001283361">
    <property type="component" value="Unassembled WGS sequence"/>
</dbReference>
<sequence>MIIGLALGFWRKVGVLVCGFYHVVWEIMSEVKYTGYWPCRFKEPGENQRCIVRRSSTLSLRRKFKSCKHRVMIGVMRDNLLLDKR</sequence>
<organism evidence="1 2">
    <name type="scientific">Elysia crispata</name>
    <name type="common">lettuce slug</name>
    <dbReference type="NCBI Taxonomy" id="231223"/>
    <lineage>
        <taxon>Eukaryota</taxon>
        <taxon>Metazoa</taxon>
        <taxon>Spiralia</taxon>
        <taxon>Lophotrochozoa</taxon>
        <taxon>Mollusca</taxon>
        <taxon>Gastropoda</taxon>
        <taxon>Heterobranchia</taxon>
        <taxon>Euthyneura</taxon>
        <taxon>Panpulmonata</taxon>
        <taxon>Sacoglossa</taxon>
        <taxon>Placobranchoidea</taxon>
        <taxon>Plakobranchidae</taxon>
        <taxon>Elysia</taxon>
    </lineage>
</organism>
<dbReference type="AlphaFoldDB" id="A0AAE0YAZ1"/>
<protein>
    <submittedName>
        <fullName evidence="1">Uncharacterized protein</fullName>
    </submittedName>
</protein>